<accession>A0ABQ1Y4I5</accession>
<dbReference type="Proteomes" id="UP000659344">
    <property type="component" value="Unassembled WGS sequence"/>
</dbReference>
<protein>
    <recommendedName>
        <fullName evidence="3">HTH marR-type domain-containing protein</fullName>
    </recommendedName>
</protein>
<dbReference type="Gene3D" id="1.10.10.10">
    <property type="entry name" value="Winged helix-like DNA-binding domain superfamily/Winged helix DNA-binding domain"/>
    <property type="match status" value="1"/>
</dbReference>
<dbReference type="SMART" id="SM00347">
    <property type="entry name" value="HTH_MARR"/>
    <property type="match status" value="1"/>
</dbReference>
<gene>
    <name evidence="4" type="ORF">GCM10008013_04780</name>
</gene>
<dbReference type="PANTHER" id="PTHR33164:SF43">
    <property type="entry name" value="HTH-TYPE TRANSCRIPTIONAL REPRESSOR YETL"/>
    <property type="match status" value="1"/>
</dbReference>
<dbReference type="PROSITE" id="PS50995">
    <property type="entry name" value="HTH_MARR_2"/>
    <property type="match status" value="1"/>
</dbReference>
<proteinExistence type="predicted"/>
<dbReference type="Pfam" id="PF01047">
    <property type="entry name" value="MarR"/>
    <property type="match status" value="1"/>
</dbReference>
<evidence type="ECO:0000313" key="4">
    <source>
        <dbReference type="EMBL" id="GGH12368.1"/>
    </source>
</evidence>
<evidence type="ECO:0000259" key="3">
    <source>
        <dbReference type="PROSITE" id="PS50995"/>
    </source>
</evidence>
<sequence length="181" mass="20691">MKNEDWILQEEADWLFRKVVRRFVKERDKITIEGISLPGVLMLNIINQDGAQRLGDLAEQLDFTSGAVTALCDKLEEGGFAIRKRSEGDRRTIVLEVTDEGKEMLQRNNNIGICSITTLFEGFSIKELSDQISYYRRMIDNIEGFSTRMLALAKQNTERSEQAENNSSEGEKRKSGRFVGY</sequence>
<dbReference type="RefSeq" id="WP_188535452.1">
    <property type="nucleotide sequence ID" value="NZ_BMFT01000001.1"/>
</dbReference>
<dbReference type="InterPro" id="IPR000835">
    <property type="entry name" value="HTH_MarR-typ"/>
</dbReference>
<evidence type="ECO:0000313" key="5">
    <source>
        <dbReference type="Proteomes" id="UP000659344"/>
    </source>
</evidence>
<dbReference type="SUPFAM" id="SSF46785">
    <property type="entry name" value="Winged helix' DNA-binding domain"/>
    <property type="match status" value="1"/>
</dbReference>
<evidence type="ECO:0000256" key="1">
    <source>
        <dbReference type="ARBA" id="ARBA00023125"/>
    </source>
</evidence>
<dbReference type="InterPro" id="IPR039422">
    <property type="entry name" value="MarR/SlyA-like"/>
</dbReference>
<dbReference type="InterPro" id="IPR036390">
    <property type="entry name" value="WH_DNA-bd_sf"/>
</dbReference>
<keyword evidence="5" id="KW-1185">Reference proteome</keyword>
<feature type="region of interest" description="Disordered" evidence="2">
    <location>
        <begin position="155"/>
        <end position="181"/>
    </location>
</feature>
<organism evidence="4 5">
    <name type="scientific">Paenibacillus segetis</name>
    <dbReference type="NCBI Taxonomy" id="1325360"/>
    <lineage>
        <taxon>Bacteria</taxon>
        <taxon>Bacillati</taxon>
        <taxon>Bacillota</taxon>
        <taxon>Bacilli</taxon>
        <taxon>Bacillales</taxon>
        <taxon>Paenibacillaceae</taxon>
        <taxon>Paenibacillus</taxon>
    </lineage>
</organism>
<dbReference type="InterPro" id="IPR036388">
    <property type="entry name" value="WH-like_DNA-bd_sf"/>
</dbReference>
<feature type="domain" description="HTH marR-type" evidence="3">
    <location>
        <begin position="1"/>
        <end position="140"/>
    </location>
</feature>
<dbReference type="EMBL" id="BMFT01000001">
    <property type="protein sequence ID" value="GGH12368.1"/>
    <property type="molecule type" value="Genomic_DNA"/>
</dbReference>
<comment type="caution">
    <text evidence="4">The sequence shown here is derived from an EMBL/GenBank/DDBJ whole genome shotgun (WGS) entry which is preliminary data.</text>
</comment>
<dbReference type="PANTHER" id="PTHR33164">
    <property type="entry name" value="TRANSCRIPTIONAL REGULATOR, MARR FAMILY"/>
    <property type="match status" value="1"/>
</dbReference>
<reference evidence="5" key="1">
    <citation type="journal article" date="2019" name="Int. J. Syst. Evol. Microbiol.">
        <title>The Global Catalogue of Microorganisms (GCM) 10K type strain sequencing project: providing services to taxonomists for standard genome sequencing and annotation.</title>
        <authorList>
            <consortium name="The Broad Institute Genomics Platform"/>
            <consortium name="The Broad Institute Genome Sequencing Center for Infectious Disease"/>
            <person name="Wu L."/>
            <person name="Ma J."/>
        </authorList>
    </citation>
    <scope>NUCLEOTIDE SEQUENCE [LARGE SCALE GENOMIC DNA]</scope>
    <source>
        <strain evidence="5">CGMCC 1.12769</strain>
    </source>
</reference>
<keyword evidence="1" id="KW-0238">DNA-binding</keyword>
<name>A0ABQ1Y4I5_9BACL</name>
<evidence type="ECO:0000256" key="2">
    <source>
        <dbReference type="SAM" id="MobiDB-lite"/>
    </source>
</evidence>